<dbReference type="AlphaFoldDB" id="H2Z7F2"/>
<dbReference type="HOGENOM" id="CLU_2326009_0_0_1"/>
<sequence length="99" mass="11202">RERKIKNIRRTIKLKSGLVIIFFIFPITISRVQPNFFVIFLQCSKILPGFGEFTLLHTFTDIPAKKCTLGVHQIELVVETSPSLCDSGRVAQHADCSLN</sequence>
<reference evidence="1" key="3">
    <citation type="submission" date="2025-09" db="UniProtKB">
        <authorList>
            <consortium name="Ensembl"/>
        </authorList>
    </citation>
    <scope>IDENTIFICATION</scope>
</reference>
<dbReference type="Proteomes" id="UP000007875">
    <property type="component" value="Unassembled WGS sequence"/>
</dbReference>
<protein>
    <submittedName>
        <fullName evidence="1">Uncharacterized protein</fullName>
    </submittedName>
</protein>
<dbReference type="InParanoid" id="H2Z7F2"/>
<name>H2Z7F2_CIOSA</name>
<accession>H2Z7F2</accession>
<evidence type="ECO:0000313" key="2">
    <source>
        <dbReference type="Proteomes" id="UP000007875"/>
    </source>
</evidence>
<dbReference type="eggNOG" id="KOG0157">
    <property type="taxonomic scope" value="Eukaryota"/>
</dbReference>
<dbReference type="GeneTree" id="ENSGT01010000228610"/>
<evidence type="ECO:0000313" key="1">
    <source>
        <dbReference type="Ensembl" id="ENSCSAVP00000013514.1"/>
    </source>
</evidence>
<reference evidence="2" key="1">
    <citation type="submission" date="2003-08" db="EMBL/GenBank/DDBJ databases">
        <authorList>
            <person name="Birren B."/>
            <person name="Nusbaum C."/>
            <person name="Abebe A."/>
            <person name="Abouelleil A."/>
            <person name="Adekoya E."/>
            <person name="Ait-zahra M."/>
            <person name="Allen N."/>
            <person name="Allen T."/>
            <person name="An P."/>
            <person name="Anderson M."/>
            <person name="Anderson S."/>
            <person name="Arachchi H."/>
            <person name="Armbruster J."/>
            <person name="Bachantsang P."/>
            <person name="Baldwin J."/>
            <person name="Barry A."/>
            <person name="Bayul T."/>
            <person name="Blitshsteyn B."/>
            <person name="Bloom T."/>
            <person name="Blye J."/>
            <person name="Boguslavskiy L."/>
            <person name="Borowsky M."/>
            <person name="Boukhgalter B."/>
            <person name="Brunache A."/>
            <person name="Butler J."/>
            <person name="Calixte N."/>
            <person name="Calvo S."/>
            <person name="Camarata J."/>
            <person name="Campo K."/>
            <person name="Chang J."/>
            <person name="Cheshatsang Y."/>
            <person name="Citroen M."/>
            <person name="Collymore A."/>
            <person name="Considine T."/>
            <person name="Cook A."/>
            <person name="Cooke P."/>
            <person name="Corum B."/>
            <person name="Cuomo C."/>
            <person name="David R."/>
            <person name="Dawoe T."/>
            <person name="Degray S."/>
            <person name="Dodge S."/>
            <person name="Dooley K."/>
            <person name="Dorje P."/>
            <person name="Dorjee K."/>
            <person name="Dorris L."/>
            <person name="Duffey N."/>
            <person name="Dupes A."/>
            <person name="Elkins T."/>
            <person name="Engels R."/>
            <person name="Erickson J."/>
            <person name="Farina A."/>
            <person name="Faro S."/>
            <person name="Ferreira P."/>
            <person name="Fischer H."/>
            <person name="Fitzgerald M."/>
            <person name="Foley K."/>
            <person name="Gage D."/>
            <person name="Galagan J."/>
            <person name="Gearin G."/>
            <person name="Gnerre S."/>
            <person name="Gnirke A."/>
            <person name="Goyette A."/>
            <person name="Graham J."/>
            <person name="Grandbois E."/>
            <person name="Gyaltsen K."/>
            <person name="Hafez N."/>
            <person name="Hagopian D."/>
            <person name="Hagos B."/>
            <person name="Hall J."/>
            <person name="Hatcher B."/>
            <person name="Heller A."/>
            <person name="Higgins H."/>
            <person name="Honan T."/>
            <person name="Horn A."/>
            <person name="Houde N."/>
            <person name="Hughes L."/>
            <person name="Hulme W."/>
            <person name="Husby E."/>
            <person name="Iliev I."/>
            <person name="Jaffe D."/>
            <person name="Jones C."/>
            <person name="Kamal M."/>
            <person name="Kamat A."/>
            <person name="Kamvysselis M."/>
            <person name="Karlsson E."/>
            <person name="Kells C."/>
            <person name="Kieu A."/>
            <person name="Kisner P."/>
            <person name="Kodira C."/>
            <person name="Kulbokas E."/>
            <person name="Labutti K."/>
            <person name="Lama D."/>
            <person name="Landers T."/>
            <person name="Leger J."/>
            <person name="Levine S."/>
            <person name="Lewis D."/>
            <person name="Lewis T."/>
            <person name="Lindblad-toh K."/>
            <person name="Liu X."/>
            <person name="Lokyitsang T."/>
            <person name="Lokyitsang Y."/>
            <person name="Lucien O."/>
            <person name="Lui A."/>
            <person name="Ma L.J."/>
            <person name="Mabbitt R."/>
            <person name="Macdonald J."/>
            <person name="Maclean C."/>
            <person name="Major J."/>
            <person name="Manning J."/>
            <person name="Marabella R."/>
            <person name="Maru K."/>
            <person name="Matthews C."/>
            <person name="Mauceli E."/>
            <person name="Mccarthy M."/>
            <person name="Mcdonough S."/>
            <person name="Mcghee T."/>
            <person name="Meldrim J."/>
            <person name="Meneus L."/>
            <person name="Mesirov J."/>
            <person name="Mihalev A."/>
            <person name="Mihova T."/>
            <person name="Mikkelsen T."/>
            <person name="Mlenga V."/>
            <person name="Moru K."/>
            <person name="Mozes J."/>
            <person name="Mulrain L."/>
            <person name="Munson G."/>
            <person name="Naylor J."/>
            <person name="Newes C."/>
            <person name="Nguyen C."/>
            <person name="Nguyen N."/>
            <person name="Nguyen T."/>
            <person name="Nicol R."/>
            <person name="Nielsen C."/>
            <person name="Nizzari M."/>
            <person name="Norbu C."/>
            <person name="Norbu N."/>
            <person name="O'donnell P."/>
            <person name="Okoawo O."/>
            <person name="O'leary S."/>
            <person name="Omotosho B."/>
            <person name="O'neill K."/>
            <person name="Osman S."/>
            <person name="Parker S."/>
            <person name="Perrin D."/>
            <person name="Phunkhang P."/>
            <person name="Piqani B."/>
            <person name="Purcell S."/>
            <person name="Rachupka T."/>
            <person name="Ramasamy U."/>
            <person name="Rameau R."/>
            <person name="Ray V."/>
            <person name="Raymond C."/>
            <person name="Retta R."/>
            <person name="Richardson S."/>
            <person name="Rise C."/>
            <person name="Rodriguez J."/>
            <person name="Rogers J."/>
            <person name="Rogov P."/>
            <person name="Rutman M."/>
            <person name="Schupbach R."/>
            <person name="Seaman C."/>
            <person name="Settipalli S."/>
            <person name="Sharpe T."/>
            <person name="Sheridan J."/>
            <person name="Sherpa N."/>
            <person name="Shi J."/>
            <person name="Smirnov S."/>
            <person name="Smith C."/>
            <person name="Sougnez C."/>
            <person name="Spencer B."/>
            <person name="Stalker J."/>
            <person name="Stange-thomann N."/>
            <person name="Stavropoulos S."/>
            <person name="Stetson K."/>
            <person name="Stone C."/>
            <person name="Stone S."/>
            <person name="Stubbs M."/>
            <person name="Talamas J."/>
            <person name="Tchuinga P."/>
            <person name="Tenzing P."/>
            <person name="Tesfaye S."/>
            <person name="Theodore J."/>
            <person name="Thoulutsang Y."/>
            <person name="Topham K."/>
            <person name="Towey S."/>
            <person name="Tsamla T."/>
            <person name="Tsomo N."/>
            <person name="Vallee D."/>
            <person name="Vassiliev H."/>
            <person name="Venkataraman V."/>
            <person name="Vinson J."/>
            <person name="Vo A."/>
            <person name="Wade C."/>
            <person name="Wang S."/>
            <person name="Wangchuk T."/>
            <person name="Wangdi T."/>
            <person name="Whittaker C."/>
            <person name="Wilkinson J."/>
            <person name="Wu Y."/>
            <person name="Wyman D."/>
            <person name="Yadav S."/>
            <person name="Yang S."/>
            <person name="Yang X."/>
            <person name="Yeager S."/>
            <person name="Yee E."/>
            <person name="Young G."/>
            <person name="Zainoun J."/>
            <person name="Zembeck L."/>
            <person name="Zimmer A."/>
            <person name="Zody M."/>
            <person name="Lander E."/>
        </authorList>
    </citation>
    <scope>NUCLEOTIDE SEQUENCE [LARGE SCALE GENOMIC DNA]</scope>
</reference>
<proteinExistence type="predicted"/>
<dbReference type="Ensembl" id="ENSCSAVT00000013670.1">
    <property type="protein sequence ID" value="ENSCSAVP00000013514.1"/>
    <property type="gene ID" value="ENSCSAVG00000007925.1"/>
</dbReference>
<keyword evidence="2" id="KW-1185">Reference proteome</keyword>
<reference evidence="1" key="2">
    <citation type="submission" date="2025-08" db="UniProtKB">
        <authorList>
            <consortium name="Ensembl"/>
        </authorList>
    </citation>
    <scope>IDENTIFICATION</scope>
</reference>
<organism evidence="1 2">
    <name type="scientific">Ciona savignyi</name>
    <name type="common">Pacific transparent sea squirt</name>
    <dbReference type="NCBI Taxonomy" id="51511"/>
    <lineage>
        <taxon>Eukaryota</taxon>
        <taxon>Metazoa</taxon>
        <taxon>Chordata</taxon>
        <taxon>Tunicata</taxon>
        <taxon>Ascidiacea</taxon>
        <taxon>Phlebobranchia</taxon>
        <taxon>Cionidae</taxon>
        <taxon>Ciona</taxon>
    </lineage>
</organism>